<evidence type="ECO:0000256" key="9">
    <source>
        <dbReference type="ARBA" id="ARBA00022840"/>
    </source>
</evidence>
<keyword evidence="9" id="KW-0067">ATP-binding</keyword>
<keyword evidence="10" id="KW-0460">Magnesium</keyword>
<dbReference type="Proteomes" id="UP000241868">
    <property type="component" value="Unassembled WGS sequence"/>
</dbReference>
<comment type="pathway">
    <text evidence="3">Cofactor biosynthesis; thiamine diphosphate biosynthesis; 4-methyl-5-(2-phosphoethyl)-thiazole from 5-(2-hydroxyethyl)-4-methylthiazole: step 1/1.</text>
</comment>
<name>A0A2P7U028_9NEIS</name>
<keyword evidence="13" id="KW-1185">Reference proteome</keyword>
<comment type="catalytic activity">
    <reaction evidence="1">
        <text>5-(2-hydroxyethyl)-4-methylthiazole + ATP = 4-methyl-5-(2-phosphooxyethyl)-thiazole + ADP + H(+)</text>
        <dbReference type="Rhea" id="RHEA:24212"/>
        <dbReference type="ChEBI" id="CHEBI:15378"/>
        <dbReference type="ChEBI" id="CHEBI:17957"/>
        <dbReference type="ChEBI" id="CHEBI:30616"/>
        <dbReference type="ChEBI" id="CHEBI:58296"/>
        <dbReference type="ChEBI" id="CHEBI:456216"/>
        <dbReference type="EC" id="2.7.1.50"/>
    </reaction>
</comment>
<dbReference type="GO" id="GO:0000287">
    <property type="term" value="F:magnesium ion binding"/>
    <property type="evidence" value="ECO:0007669"/>
    <property type="project" value="InterPro"/>
</dbReference>
<evidence type="ECO:0000313" key="12">
    <source>
        <dbReference type="EMBL" id="PSJ80317.1"/>
    </source>
</evidence>
<dbReference type="InterPro" id="IPR029056">
    <property type="entry name" value="Ribokinase-like"/>
</dbReference>
<dbReference type="AlphaFoldDB" id="A0A2P7U028"/>
<proteinExistence type="predicted"/>
<dbReference type="EMBL" id="PXYY01000036">
    <property type="protein sequence ID" value="PSJ80317.1"/>
    <property type="molecule type" value="Genomic_DNA"/>
</dbReference>
<evidence type="ECO:0000256" key="7">
    <source>
        <dbReference type="ARBA" id="ARBA00022741"/>
    </source>
</evidence>
<dbReference type="EC" id="2.7.1.50" evidence="4"/>
<evidence type="ECO:0000256" key="5">
    <source>
        <dbReference type="ARBA" id="ARBA00022679"/>
    </source>
</evidence>
<accession>A0A2P7U028</accession>
<dbReference type="PRINTS" id="PR01099">
    <property type="entry name" value="HYETHTZKNASE"/>
</dbReference>
<comment type="cofactor">
    <cofactor evidence="2">
        <name>Mg(2+)</name>
        <dbReference type="ChEBI" id="CHEBI:18420"/>
    </cofactor>
</comment>
<evidence type="ECO:0000313" key="13">
    <source>
        <dbReference type="Proteomes" id="UP000241868"/>
    </source>
</evidence>
<dbReference type="InterPro" id="IPR000417">
    <property type="entry name" value="Hyethyz_kinase"/>
</dbReference>
<dbReference type="GO" id="GO:0009228">
    <property type="term" value="P:thiamine biosynthetic process"/>
    <property type="evidence" value="ECO:0007669"/>
    <property type="project" value="UniProtKB-KW"/>
</dbReference>
<dbReference type="GO" id="GO:0009229">
    <property type="term" value="P:thiamine diphosphate biosynthetic process"/>
    <property type="evidence" value="ECO:0007669"/>
    <property type="project" value="UniProtKB-UniPathway"/>
</dbReference>
<gene>
    <name evidence="12" type="ORF">C7N83_06980</name>
</gene>
<keyword evidence="6" id="KW-0479">Metal-binding</keyword>
<protein>
    <recommendedName>
        <fullName evidence="4">hydroxyethylthiazole kinase</fullName>
        <ecNumber evidence="4">2.7.1.50</ecNumber>
    </recommendedName>
</protein>
<evidence type="ECO:0000256" key="1">
    <source>
        <dbReference type="ARBA" id="ARBA00001771"/>
    </source>
</evidence>
<organism evidence="12 13">
    <name type="scientific">Neisseria iguanae</name>
    <dbReference type="NCBI Taxonomy" id="90242"/>
    <lineage>
        <taxon>Bacteria</taxon>
        <taxon>Pseudomonadati</taxon>
        <taxon>Pseudomonadota</taxon>
        <taxon>Betaproteobacteria</taxon>
        <taxon>Neisseriales</taxon>
        <taxon>Neisseriaceae</taxon>
        <taxon>Neisseria</taxon>
    </lineage>
</organism>
<keyword evidence="5" id="KW-0808">Transferase</keyword>
<evidence type="ECO:0000256" key="3">
    <source>
        <dbReference type="ARBA" id="ARBA00004868"/>
    </source>
</evidence>
<dbReference type="UniPathway" id="UPA00060">
    <property type="reaction ID" value="UER00139"/>
</dbReference>
<dbReference type="Pfam" id="PF02110">
    <property type="entry name" value="HK"/>
    <property type="match status" value="1"/>
</dbReference>
<dbReference type="GO" id="GO:0005524">
    <property type="term" value="F:ATP binding"/>
    <property type="evidence" value="ECO:0007669"/>
    <property type="project" value="UniProtKB-KW"/>
</dbReference>
<comment type="caution">
    <text evidence="12">The sequence shown here is derived from an EMBL/GenBank/DDBJ whole genome shotgun (WGS) entry which is preliminary data.</text>
</comment>
<evidence type="ECO:0000256" key="10">
    <source>
        <dbReference type="ARBA" id="ARBA00022842"/>
    </source>
</evidence>
<evidence type="ECO:0000256" key="2">
    <source>
        <dbReference type="ARBA" id="ARBA00001946"/>
    </source>
</evidence>
<evidence type="ECO:0000256" key="11">
    <source>
        <dbReference type="ARBA" id="ARBA00022977"/>
    </source>
</evidence>
<evidence type="ECO:0000256" key="4">
    <source>
        <dbReference type="ARBA" id="ARBA00012129"/>
    </source>
</evidence>
<dbReference type="SUPFAM" id="SSF53613">
    <property type="entry name" value="Ribokinase-like"/>
    <property type="match status" value="1"/>
</dbReference>
<dbReference type="OrthoDB" id="8909021at2"/>
<sequence>MAAGKAANARSMPMVPDPVGVAATPLRRETAARLLEEIEFSAIRGNMAEIGFIGGKAWQGKDVDAVEGADNVAQVAAAQKY</sequence>
<reference evidence="12 13" key="1">
    <citation type="submission" date="2018-03" db="EMBL/GenBank/DDBJ databases">
        <title>Neisseria weixii sp. nov., isolated from the intestinal contents of Tibetan Plateau pika (Ochotona curzoniae) in Yushu, Qinghai Province, China.</title>
        <authorList>
            <person name="Gui Z."/>
        </authorList>
    </citation>
    <scope>NUCLEOTIDE SEQUENCE [LARGE SCALE GENOMIC DNA]</scope>
    <source>
        <strain evidence="12 13">ATCC 51483</strain>
    </source>
</reference>
<evidence type="ECO:0000256" key="6">
    <source>
        <dbReference type="ARBA" id="ARBA00022723"/>
    </source>
</evidence>
<keyword evidence="7" id="KW-0547">Nucleotide-binding</keyword>
<dbReference type="Gene3D" id="3.40.1190.20">
    <property type="match status" value="1"/>
</dbReference>
<keyword evidence="8" id="KW-0418">Kinase</keyword>
<keyword evidence="11" id="KW-0784">Thiamine biosynthesis</keyword>
<evidence type="ECO:0000256" key="8">
    <source>
        <dbReference type="ARBA" id="ARBA00022777"/>
    </source>
</evidence>
<dbReference type="GO" id="GO:0004417">
    <property type="term" value="F:hydroxyethylthiazole kinase activity"/>
    <property type="evidence" value="ECO:0007669"/>
    <property type="project" value="UniProtKB-EC"/>
</dbReference>